<dbReference type="Gene3D" id="3.40.50.300">
    <property type="entry name" value="P-loop containing nucleotide triphosphate hydrolases"/>
    <property type="match status" value="1"/>
</dbReference>
<dbReference type="InterPro" id="IPR011990">
    <property type="entry name" value="TPR-like_helical_dom_sf"/>
</dbReference>
<dbReference type="Pfam" id="PF13374">
    <property type="entry name" value="TPR_10"/>
    <property type="match status" value="5"/>
</dbReference>
<proteinExistence type="predicted"/>
<organism evidence="3 4">
    <name type="scientific">Penicillium brasilianum</name>
    <dbReference type="NCBI Taxonomy" id="104259"/>
    <lineage>
        <taxon>Eukaryota</taxon>
        <taxon>Fungi</taxon>
        <taxon>Dikarya</taxon>
        <taxon>Ascomycota</taxon>
        <taxon>Pezizomycotina</taxon>
        <taxon>Eurotiomycetes</taxon>
        <taxon>Eurotiomycetidae</taxon>
        <taxon>Eurotiales</taxon>
        <taxon>Aspergillaceae</taxon>
        <taxon>Penicillium</taxon>
    </lineage>
</organism>
<feature type="region of interest" description="Disordered" evidence="1">
    <location>
        <begin position="989"/>
        <end position="1017"/>
    </location>
</feature>
<feature type="domain" description="DUF7779" evidence="2">
    <location>
        <begin position="314"/>
        <end position="413"/>
    </location>
</feature>
<dbReference type="NCBIfam" id="NF040586">
    <property type="entry name" value="FxSxx_TPR"/>
    <property type="match status" value="1"/>
</dbReference>
<dbReference type="InterPro" id="IPR056681">
    <property type="entry name" value="DUF7779"/>
</dbReference>
<sequence length="1017" mass="114797">MASVSISFGEGNRGTQVGINNGSIHLPPVRPETPPAPLSNVPFRRDPDFVSRDTLLDEIHEKISVTGSRIALVGIGGVGIEYSYRARSESKATWVFWVHASNAVRFEQSFRDIAERAKIAGRQDPTVNIFQLVESWLQDGKREKWLLILDNIDDDEFLRQPQSLKFGQTNASTKPLLGYLPQSPNGSILITSRSREVALRLVDHQDIIKVEPMKKPEAVELLQRKVGLTAENPEMLLLAEELEFMPLAIIQAAGYIVHQGPRCSVSQYLELFRKSDRGATRLLDYEAGHLYRDWEAINSILVTWQISFDHIRRTRPLAADLLSLMSFFDRQGVSDDLLRDQYKIKPDDSNSEKIELEHSEDDTDSTSGSETDYDFEDHITTLRDFSFISINKDNVFTMHRLVQLTVRVWLKTEKQLERWKEQFITTLWQRFPTVTYENWAQCQPLFPHVKSAISQRPKSQDSLGKWATLLYKGAWYAQESGNIAESVDMAYKSRKEMASLFGSEDEQTLDGSVILASAYRLQGAWKKAEQLELQVIDTRKAKLGVNHPDTLASIANLASTYRSQGRWKEAEQLDVQVMDTRKATLGVDHPDTILSMANLASTFWNQGRWAEAEQLEVQVLELETSKMKLSASHPNTLASIANLASTYRKQGRLVEAEQLEVQVRDTCRTKLSVDNPYTLTSTANLASTYRSQGRWKEAEQLEVQVMKTRKAKLGVDHPDTILSMANLASTLWNQGRLAEAEELEVQVMGMSKIKLGVNHPDILTIMANLASTYRDQGRLKDAEQLDMQVMEISKKKLGEDHPDTLTSLANLATTFWNQGRFNEAEQLDMQVIETSKMKLGADHPLTLTSMGNLASIFSYQGRSEEAEQLQMQVMAARKMKLGADHPLTLTSMGNLASTFFDRGRWKEAEQLFVQVFETSKMKLGVDHPDTLTSMANLAYILHQTGQLRAALLLMAECVSLSDRRLGPDHPDTVHSKSALAEWRAMDESPSFELKAPTETNDDQILASPRETSEPISE</sequence>
<comment type="caution">
    <text evidence="3">The sequence shown here is derived from an EMBL/GenBank/DDBJ whole genome shotgun (WGS) entry which is preliminary data.</text>
</comment>
<feature type="region of interest" description="Disordered" evidence="1">
    <location>
        <begin position="17"/>
        <end position="43"/>
    </location>
</feature>
<reference evidence="4" key="1">
    <citation type="submission" date="2015-09" db="EMBL/GenBank/DDBJ databases">
        <authorList>
            <person name="Fill T.P."/>
            <person name="Baretta J.F."/>
            <person name="de Almeida L.G."/>
            <person name="Rocha M."/>
            <person name="de Souza D.H."/>
            <person name="Malavazi I."/>
            <person name="Cerdeira L.T."/>
            <person name="Hong H."/>
            <person name="Samborskyy M."/>
            <person name="de Vasconcelos A.T."/>
            <person name="Leadlay P."/>
            <person name="Rodrigues-Filho E."/>
        </authorList>
    </citation>
    <scope>NUCLEOTIDE SEQUENCE [LARGE SCALE GENOMIC DNA]</scope>
    <source>
        <strain evidence="4">LaBioMMi 136</strain>
    </source>
</reference>
<evidence type="ECO:0000313" key="3">
    <source>
        <dbReference type="EMBL" id="OOQ85866.1"/>
    </source>
</evidence>
<evidence type="ECO:0000256" key="1">
    <source>
        <dbReference type="SAM" id="MobiDB-lite"/>
    </source>
</evidence>
<dbReference type="Pfam" id="PF13424">
    <property type="entry name" value="TPR_12"/>
    <property type="match status" value="3"/>
</dbReference>
<dbReference type="SUPFAM" id="SSF48452">
    <property type="entry name" value="TPR-like"/>
    <property type="match status" value="4"/>
</dbReference>
<dbReference type="InterPro" id="IPR053137">
    <property type="entry name" value="NLR-like"/>
</dbReference>
<evidence type="ECO:0000313" key="4">
    <source>
        <dbReference type="Proteomes" id="UP000190744"/>
    </source>
</evidence>
<dbReference type="Gene3D" id="1.25.40.10">
    <property type="entry name" value="Tetratricopeptide repeat domain"/>
    <property type="match status" value="3"/>
</dbReference>
<dbReference type="PANTHER" id="PTHR46082">
    <property type="entry name" value="ATP/GTP-BINDING PROTEIN-RELATED"/>
    <property type="match status" value="1"/>
</dbReference>
<dbReference type="PRINTS" id="PR00381">
    <property type="entry name" value="KINESINLIGHT"/>
</dbReference>
<dbReference type="Proteomes" id="UP000190744">
    <property type="component" value="Unassembled WGS sequence"/>
</dbReference>
<dbReference type="PANTHER" id="PTHR46082:SF11">
    <property type="entry name" value="AAA+ ATPASE DOMAIN-CONTAINING PROTEIN-RELATED"/>
    <property type="match status" value="1"/>
</dbReference>
<evidence type="ECO:0000259" key="2">
    <source>
        <dbReference type="Pfam" id="PF25000"/>
    </source>
</evidence>
<name>A0A1S9RKH3_PENBI</name>
<dbReference type="Pfam" id="PF25000">
    <property type="entry name" value="DUF7779"/>
    <property type="match status" value="1"/>
</dbReference>
<feature type="region of interest" description="Disordered" evidence="1">
    <location>
        <begin position="349"/>
        <end position="372"/>
    </location>
</feature>
<feature type="compositionally biased region" description="Pro residues" evidence="1">
    <location>
        <begin position="28"/>
        <end position="37"/>
    </location>
</feature>
<dbReference type="EMBL" id="LJBN01000163">
    <property type="protein sequence ID" value="OOQ85866.1"/>
    <property type="molecule type" value="Genomic_DNA"/>
</dbReference>
<dbReference type="AlphaFoldDB" id="A0A1S9RKH3"/>
<protein>
    <submittedName>
        <fullName evidence="3">TPR domain protein</fullName>
    </submittedName>
</protein>
<accession>A0A1S9RKH3</accession>
<dbReference type="InterPro" id="IPR027417">
    <property type="entry name" value="P-loop_NTPase"/>
</dbReference>
<gene>
    <name evidence="3" type="ORF">PEBR_24155</name>
</gene>
<dbReference type="SUPFAM" id="SSF52540">
    <property type="entry name" value="P-loop containing nucleoside triphosphate hydrolases"/>
    <property type="match status" value="1"/>
</dbReference>